<keyword evidence="3" id="KW-1185">Reference proteome</keyword>
<proteinExistence type="predicted"/>
<dbReference type="SUPFAM" id="SSF52266">
    <property type="entry name" value="SGNH hydrolase"/>
    <property type="match status" value="1"/>
</dbReference>
<dbReference type="InterPro" id="IPR013830">
    <property type="entry name" value="SGNH_hydro"/>
</dbReference>
<dbReference type="InterPro" id="IPR053140">
    <property type="entry name" value="GDSL_Rv0518-like"/>
</dbReference>
<sequence>MSRVMTFAVSLVAVVVGVVVGTGYLSRDHEPTRHYATVPLSASPNRIAVIGDSYTAGFENTGRGAANWTERAWQTLAGRGVYVRADVAAEGGAGYGVRGNHGGLFGDLTSRAVQGDDALVVFFGSRNDQDADPGQLGRLVADTLGLARRIAPGARILVIGPPWPIADVPVDIWRIRDVLSAEARVVGAEFVDPLAEGWFVGRPDLIGPDGVHPSDAGHAYMADKIVPLIAGQLPKRT</sequence>
<dbReference type="STRING" id="1108812.AWC16_01740"/>
<organism evidence="2 3">
    <name type="scientific">Mycolicibacter longobardus</name>
    <dbReference type="NCBI Taxonomy" id="1108812"/>
    <lineage>
        <taxon>Bacteria</taxon>
        <taxon>Bacillati</taxon>
        <taxon>Actinomycetota</taxon>
        <taxon>Actinomycetes</taxon>
        <taxon>Mycobacteriales</taxon>
        <taxon>Mycobacteriaceae</taxon>
        <taxon>Mycolicibacter</taxon>
    </lineage>
</organism>
<dbReference type="Pfam" id="PF13472">
    <property type="entry name" value="Lipase_GDSL_2"/>
    <property type="match status" value="1"/>
</dbReference>
<accession>A0A1X1YU26</accession>
<comment type="caution">
    <text evidence="2">The sequence shown here is derived from an EMBL/GenBank/DDBJ whole genome shotgun (WGS) entry which is preliminary data.</text>
</comment>
<feature type="domain" description="SGNH hydrolase-type esterase" evidence="1">
    <location>
        <begin position="49"/>
        <end position="219"/>
    </location>
</feature>
<reference evidence="2 3" key="1">
    <citation type="submission" date="2016-01" db="EMBL/GenBank/DDBJ databases">
        <title>The new phylogeny of the genus Mycobacterium.</title>
        <authorList>
            <person name="Tarcisio F."/>
            <person name="Conor M."/>
            <person name="Antonella G."/>
            <person name="Elisabetta G."/>
            <person name="Giulia F.S."/>
            <person name="Sara T."/>
            <person name="Anna F."/>
            <person name="Clotilde B."/>
            <person name="Roberto B."/>
            <person name="Veronica D.S."/>
            <person name="Fabio R."/>
            <person name="Monica P."/>
            <person name="Olivier J."/>
            <person name="Enrico T."/>
            <person name="Nicola S."/>
        </authorList>
    </citation>
    <scope>NUCLEOTIDE SEQUENCE [LARGE SCALE GENOMIC DNA]</scope>
    <source>
        <strain evidence="2 3">DSM 45394</strain>
    </source>
</reference>
<dbReference type="PANTHER" id="PTHR43784:SF2">
    <property type="entry name" value="GDSL-LIKE LIPASE_ACYLHYDROLASE, PUTATIVE (AFU_ORTHOLOGUE AFUA_2G00820)-RELATED"/>
    <property type="match status" value="1"/>
</dbReference>
<name>A0A1X1YU26_9MYCO</name>
<dbReference type="Gene3D" id="3.40.50.1110">
    <property type="entry name" value="SGNH hydrolase"/>
    <property type="match status" value="1"/>
</dbReference>
<protein>
    <recommendedName>
        <fullName evidence="1">SGNH hydrolase-type esterase domain-containing protein</fullName>
    </recommendedName>
</protein>
<evidence type="ECO:0000313" key="3">
    <source>
        <dbReference type="Proteomes" id="UP000193866"/>
    </source>
</evidence>
<evidence type="ECO:0000313" key="2">
    <source>
        <dbReference type="EMBL" id="ORW14543.1"/>
    </source>
</evidence>
<dbReference type="InterPro" id="IPR054624">
    <property type="entry name" value="GDSL_Rv0518"/>
</dbReference>
<dbReference type="RefSeq" id="WP_085262818.1">
    <property type="nucleotide sequence ID" value="NZ_LQPG01000002.1"/>
</dbReference>
<dbReference type="NCBIfam" id="NF045548">
    <property type="entry name" value="GDSL_lipase"/>
    <property type="match status" value="1"/>
</dbReference>
<dbReference type="CDD" id="cd00229">
    <property type="entry name" value="SGNH_hydrolase"/>
    <property type="match status" value="1"/>
</dbReference>
<dbReference type="Proteomes" id="UP000193866">
    <property type="component" value="Unassembled WGS sequence"/>
</dbReference>
<gene>
    <name evidence="2" type="ORF">AWC16_01740</name>
</gene>
<dbReference type="PANTHER" id="PTHR43784">
    <property type="entry name" value="GDSL-LIKE LIPASE/ACYLHYDROLASE, PUTATIVE (AFU_ORTHOLOGUE AFUA_2G00820)-RELATED"/>
    <property type="match status" value="1"/>
</dbReference>
<evidence type="ECO:0000259" key="1">
    <source>
        <dbReference type="Pfam" id="PF13472"/>
    </source>
</evidence>
<dbReference type="AlphaFoldDB" id="A0A1X1YU26"/>
<dbReference type="InterPro" id="IPR036514">
    <property type="entry name" value="SGNH_hydro_sf"/>
</dbReference>
<dbReference type="EMBL" id="LQPG01000002">
    <property type="protein sequence ID" value="ORW14543.1"/>
    <property type="molecule type" value="Genomic_DNA"/>
</dbReference>